<dbReference type="AlphaFoldDB" id="A0ABD2MMX6"/>
<organism evidence="1 2">
    <name type="scientific">Cryptolaemus montrouzieri</name>
    <dbReference type="NCBI Taxonomy" id="559131"/>
    <lineage>
        <taxon>Eukaryota</taxon>
        <taxon>Metazoa</taxon>
        <taxon>Ecdysozoa</taxon>
        <taxon>Arthropoda</taxon>
        <taxon>Hexapoda</taxon>
        <taxon>Insecta</taxon>
        <taxon>Pterygota</taxon>
        <taxon>Neoptera</taxon>
        <taxon>Endopterygota</taxon>
        <taxon>Coleoptera</taxon>
        <taxon>Polyphaga</taxon>
        <taxon>Cucujiformia</taxon>
        <taxon>Coccinelloidea</taxon>
        <taxon>Coccinellidae</taxon>
        <taxon>Scymninae</taxon>
        <taxon>Scymnini</taxon>
        <taxon>Cryptolaemus</taxon>
    </lineage>
</organism>
<proteinExistence type="predicted"/>
<evidence type="ECO:0000313" key="1">
    <source>
        <dbReference type="EMBL" id="KAL3267627.1"/>
    </source>
</evidence>
<comment type="caution">
    <text evidence="1">The sequence shown here is derived from an EMBL/GenBank/DDBJ whole genome shotgun (WGS) entry which is preliminary data.</text>
</comment>
<evidence type="ECO:0000313" key="2">
    <source>
        <dbReference type="Proteomes" id="UP001516400"/>
    </source>
</evidence>
<name>A0ABD2MMX6_9CUCU</name>
<accession>A0ABD2MMX6</accession>
<keyword evidence="2" id="KW-1185">Reference proteome</keyword>
<sequence length="167" mass="19172">MALSLVIPEHKLILFTIIKPKFCDKARLLMKNCTFETWSSLKQHLLDGYTYRGTQGQWQLELNPCKPNLNEDVTSFSNRVGNCYLKLSSTLDNYIEPAKCVIYTKISQNQALNVFLMELSRDLAIIVKARNPDPLEDTIRMALNEDQESKSRLEISKYQNVGNSPNK</sequence>
<gene>
    <name evidence="1" type="ORF">HHI36_024214</name>
</gene>
<dbReference type="EMBL" id="JABFTP020000010">
    <property type="protein sequence ID" value="KAL3267627.1"/>
    <property type="molecule type" value="Genomic_DNA"/>
</dbReference>
<protein>
    <submittedName>
        <fullName evidence="1">Uncharacterized protein</fullName>
    </submittedName>
</protein>
<reference evidence="1 2" key="1">
    <citation type="journal article" date="2021" name="BMC Biol.">
        <title>Horizontally acquired antibacterial genes associated with adaptive radiation of ladybird beetles.</title>
        <authorList>
            <person name="Li H.S."/>
            <person name="Tang X.F."/>
            <person name="Huang Y.H."/>
            <person name="Xu Z.Y."/>
            <person name="Chen M.L."/>
            <person name="Du X.Y."/>
            <person name="Qiu B.Y."/>
            <person name="Chen P.T."/>
            <person name="Zhang W."/>
            <person name="Slipinski A."/>
            <person name="Escalona H.E."/>
            <person name="Waterhouse R.M."/>
            <person name="Zwick A."/>
            <person name="Pang H."/>
        </authorList>
    </citation>
    <scope>NUCLEOTIDE SEQUENCE [LARGE SCALE GENOMIC DNA]</scope>
    <source>
        <strain evidence="1">SYSU2018</strain>
    </source>
</reference>
<dbReference type="Proteomes" id="UP001516400">
    <property type="component" value="Unassembled WGS sequence"/>
</dbReference>